<dbReference type="Proteomes" id="UP000265520">
    <property type="component" value="Unassembled WGS sequence"/>
</dbReference>
<comment type="caution">
    <text evidence="2">The sequence shown here is derived from an EMBL/GenBank/DDBJ whole genome shotgun (WGS) entry which is preliminary data.</text>
</comment>
<evidence type="ECO:0000313" key="3">
    <source>
        <dbReference type="Proteomes" id="UP000265520"/>
    </source>
</evidence>
<protein>
    <submittedName>
        <fullName evidence="2">Uncharacterized protein</fullName>
    </submittedName>
</protein>
<evidence type="ECO:0000313" key="2">
    <source>
        <dbReference type="EMBL" id="MCI39873.1"/>
    </source>
</evidence>
<organism evidence="2 3">
    <name type="scientific">Trifolium medium</name>
    <dbReference type="NCBI Taxonomy" id="97028"/>
    <lineage>
        <taxon>Eukaryota</taxon>
        <taxon>Viridiplantae</taxon>
        <taxon>Streptophyta</taxon>
        <taxon>Embryophyta</taxon>
        <taxon>Tracheophyta</taxon>
        <taxon>Spermatophyta</taxon>
        <taxon>Magnoliopsida</taxon>
        <taxon>eudicotyledons</taxon>
        <taxon>Gunneridae</taxon>
        <taxon>Pentapetalae</taxon>
        <taxon>rosids</taxon>
        <taxon>fabids</taxon>
        <taxon>Fabales</taxon>
        <taxon>Fabaceae</taxon>
        <taxon>Papilionoideae</taxon>
        <taxon>50 kb inversion clade</taxon>
        <taxon>NPAAA clade</taxon>
        <taxon>Hologalegina</taxon>
        <taxon>IRL clade</taxon>
        <taxon>Trifolieae</taxon>
        <taxon>Trifolium</taxon>
    </lineage>
</organism>
<reference evidence="2 3" key="1">
    <citation type="journal article" date="2018" name="Front. Plant Sci.">
        <title>Red Clover (Trifolium pratense) and Zigzag Clover (T. medium) - A Picture of Genomic Similarities and Differences.</title>
        <authorList>
            <person name="Dluhosova J."/>
            <person name="Istvanek J."/>
            <person name="Nedelnik J."/>
            <person name="Repkova J."/>
        </authorList>
    </citation>
    <scope>NUCLEOTIDE SEQUENCE [LARGE SCALE GENOMIC DNA]</scope>
    <source>
        <strain evidence="3">cv. 10/8</strain>
        <tissue evidence="2">Leaf</tissue>
    </source>
</reference>
<feature type="region of interest" description="Disordered" evidence="1">
    <location>
        <begin position="10"/>
        <end position="48"/>
    </location>
</feature>
<dbReference type="AlphaFoldDB" id="A0A392RTE9"/>
<dbReference type="EMBL" id="LXQA010272860">
    <property type="protein sequence ID" value="MCI39873.1"/>
    <property type="molecule type" value="Genomic_DNA"/>
</dbReference>
<keyword evidence="3" id="KW-1185">Reference proteome</keyword>
<feature type="non-terminal residue" evidence="2">
    <location>
        <position position="99"/>
    </location>
</feature>
<sequence>MKITSECVLEANQEGVSESDAVPDATTTEGGQTDYVDNNDDSHQKNASESVVVKDARASDDHAVLKDAVILNSTVNLRENMSVNTVVNPQDDEGMKTVT</sequence>
<name>A0A392RTE9_9FABA</name>
<evidence type="ECO:0000256" key="1">
    <source>
        <dbReference type="SAM" id="MobiDB-lite"/>
    </source>
</evidence>
<accession>A0A392RTE9</accession>
<proteinExistence type="predicted"/>